<dbReference type="InterPro" id="IPR003333">
    <property type="entry name" value="CMAS"/>
</dbReference>
<accession>A0ABX1C4A8</accession>
<keyword evidence="8" id="KW-1185">Reference proteome</keyword>
<dbReference type="InterPro" id="IPR029063">
    <property type="entry name" value="SAM-dependent_MTases_sf"/>
</dbReference>
<keyword evidence="3" id="KW-0808">Transferase</keyword>
<proteinExistence type="inferred from homology"/>
<evidence type="ECO:0000256" key="5">
    <source>
        <dbReference type="ARBA" id="ARBA00023098"/>
    </source>
</evidence>
<dbReference type="CDD" id="cd02440">
    <property type="entry name" value="AdoMet_MTases"/>
    <property type="match status" value="1"/>
</dbReference>
<gene>
    <name evidence="7" type="ORF">HCK00_19985</name>
</gene>
<dbReference type="Gene3D" id="3.40.50.150">
    <property type="entry name" value="Vaccinia Virus protein VP39"/>
    <property type="match status" value="1"/>
</dbReference>
<keyword evidence="5" id="KW-0443">Lipid metabolism</keyword>
<dbReference type="GO" id="GO:0008168">
    <property type="term" value="F:methyltransferase activity"/>
    <property type="evidence" value="ECO:0007669"/>
    <property type="project" value="UniProtKB-KW"/>
</dbReference>
<dbReference type="InterPro" id="IPR050723">
    <property type="entry name" value="CFA/CMAS"/>
</dbReference>
<evidence type="ECO:0000256" key="3">
    <source>
        <dbReference type="ARBA" id="ARBA00022679"/>
    </source>
</evidence>
<organism evidence="7 8">
    <name type="scientific">Streptomyces zingiberis</name>
    <dbReference type="NCBI Taxonomy" id="2053010"/>
    <lineage>
        <taxon>Bacteria</taxon>
        <taxon>Bacillati</taxon>
        <taxon>Actinomycetota</taxon>
        <taxon>Actinomycetes</taxon>
        <taxon>Kitasatosporales</taxon>
        <taxon>Streptomycetaceae</taxon>
        <taxon>Streptomyces</taxon>
    </lineage>
</organism>
<evidence type="ECO:0000256" key="4">
    <source>
        <dbReference type="ARBA" id="ARBA00022691"/>
    </source>
</evidence>
<dbReference type="Proteomes" id="UP000695264">
    <property type="component" value="Unassembled WGS sequence"/>
</dbReference>
<keyword evidence="4" id="KW-0949">S-adenosyl-L-methionine</keyword>
<dbReference type="SUPFAM" id="SSF53335">
    <property type="entry name" value="S-adenosyl-L-methionine-dependent methyltransferases"/>
    <property type="match status" value="1"/>
</dbReference>
<evidence type="ECO:0000256" key="1">
    <source>
        <dbReference type="ARBA" id="ARBA00010815"/>
    </source>
</evidence>
<dbReference type="PIRSF" id="PIRSF003085">
    <property type="entry name" value="CMAS"/>
    <property type="match status" value="1"/>
</dbReference>
<dbReference type="GO" id="GO:0032259">
    <property type="term" value="P:methylation"/>
    <property type="evidence" value="ECO:0007669"/>
    <property type="project" value="UniProtKB-KW"/>
</dbReference>
<sequence length="444" mass="48541">MADAASRLAALAGELLGTPFPLRIRAWDGSEAGPAGTPTFVVRHRRALRRVLWRPGELGLARAWVAGELDIEGDLYDGLGRLSGLLWEGENTAGSGGKGRPARPAALVGAARDPATRSAVRELIRLTGPGLPLPPSPPPEENRRTRAGRRHSLGRDRKAISHHYDVGNDFYALVLGPSMVYSCAYWSEGADLEQAQWDKLDLVCRKLALRPGMRLLDVGCGWGALVLHAAREYGVHAVGITLSQEQAAYARKWIAEAGLTDRVEIRVQDYREVGDAPFDAISSIGMAEHVGSERYRAYAATLHGLLRPGGRLLNHQISRRPAADEEAYRIDAFIDAYVFPDGELAPLGSTVSRLEEAGFEVRDVEAIREHYALTLRGWVARLEDEWPRALRLVSPGRARVWRLYMAASAIAFEHNDIGVNQVLAVRTGPGGGSGLPLRLREWTG</sequence>
<dbReference type="EMBL" id="JAATEN010000017">
    <property type="protein sequence ID" value="NJQ02757.1"/>
    <property type="molecule type" value="Genomic_DNA"/>
</dbReference>
<evidence type="ECO:0000256" key="6">
    <source>
        <dbReference type="SAM" id="MobiDB-lite"/>
    </source>
</evidence>
<protein>
    <submittedName>
        <fullName evidence="7">Class I SAM-dependent methyltransferase</fullName>
    </submittedName>
</protein>
<keyword evidence="2 7" id="KW-0489">Methyltransferase</keyword>
<evidence type="ECO:0000313" key="7">
    <source>
        <dbReference type="EMBL" id="NJQ02757.1"/>
    </source>
</evidence>
<comment type="caution">
    <text evidence="7">The sequence shown here is derived from an EMBL/GenBank/DDBJ whole genome shotgun (WGS) entry which is preliminary data.</text>
</comment>
<comment type="similarity">
    <text evidence="1">Belongs to the CFA/CMAS family.</text>
</comment>
<dbReference type="PANTHER" id="PTHR43667:SF1">
    <property type="entry name" value="CYCLOPROPANE-FATTY-ACYL-PHOSPHOLIPID SYNTHASE"/>
    <property type="match status" value="1"/>
</dbReference>
<dbReference type="Pfam" id="PF02353">
    <property type="entry name" value="CMAS"/>
    <property type="match status" value="1"/>
</dbReference>
<evidence type="ECO:0000256" key="2">
    <source>
        <dbReference type="ARBA" id="ARBA00022603"/>
    </source>
</evidence>
<dbReference type="RefSeq" id="WP_168103383.1">
    <property type="nucleotide sequence ID" value="NZ_JAATEN010000017.1"/>
</dbReference>
<dbReference type="PANTHER" id="PTHR43667">
    <property type="entry name" value="CYCLOPROPANE-FATTY-ACYL-PHOSPHOLIPID SYNTHASE"/>
    <property type="match status" value="1"/>
</dbReference>
<name>A0ABX1C4A8_9ACTN</name>
<feature type="region of interest" description="Disordered" evidence="6">
    <location>
        <begin position="127"/>
        <end position="152"/>
    </location>
</feature>
<evidence type="ECO:0000313" key="8">
    <source>
        <dbReference type="Proteomes" id="UP000695264"/>
    </source>
</evidence>
<reference evidence="7 8" key="1">
    <citation type="submission" date="2020-03" db="EMBL/GenBank/DDBJ databases">
        <title>WGS of actinomycetes isolated from Thailand.</title>
        <authorList>
            <person name="Thawai C."/>
        </authorList>
    </citation>
    <scope>NUCLEOTIDE SEQUENCE [LARGE SCALE GENOMIC DNA]</scope>
    <source>
        <strain evidence="7 8">PLAI 1-29</strain>
    </source>
</reference>